<gene>
    <name evidence="1" type="ORF">CRLFYP8_01710</name>
</gene>
<dbReference type="Gene3D" id="3.40.50.450">
    <property type="match status" value="1"/>
</dbReference>
<sequence length="73" mass="7854">MSRKCIIGQSGGPTVVINATLAGVIQGALKADYEKIYGMINGIDGLLDEKMVDLSSFKDQKNLFKLIHTPACI</sequence>
<dbReference type="GO" id="GO:0003872">
    <property type="term" value="F:6-phosphofructokinase activity"/>
    <property type="evidence" value="ECO:0007669"/>
    <property type="project" value="InterPro"/>
</dbReference>
<proteinExistence type="predicted"/>
<dbReference type="EMBL" id="CACRTL010000013">
    <property type="protein sequence ID" value="VYT61875.1"/>
    <property type="molecule type" value="Genomic_DNA"/>
</dbReference>
<dbReference type="RefSeq" id="WP_422099929.1">
    <property type="nucleotide sequence ID" value="NZ_CACRTL010000013.1"/>
</dbReference>
<name>A0A6N2Y5H7_9FIRM</name>
<evidence type="ECO:0008006" key="2">
    <source>
        <dbReference type="Google" id="ProtNLM"/>
    </source>
</evidence>
<evidence type="ECO:0000313" key="1">
    <source>
        <dbReference type="EMBL" id="VYT61875.1"/>
    </source>
</evidence>
<protein>
    <recommendedName>
        <fullName evidence="2">6-phosphofructokinase</fullName>
    </recommendedName>
</protein>
<reference evidence="1" key="1">
    <citation type="submission" date="2019-11" db="EMBL/GenBank/DDBJ databases">
        <authorList>
            <person name="Feng L."/>
        </authorList>
    </citation>
    <scope>NUCLEOTIDE SEQUENCE</scope>
    <source>
        <strain evidence="1">CramosumLFYP8</strain>
    </source>
</reference>
<dbReference type="InterPro" id="IPR035966">
    <property type="entry name" value="PKF_sf"/>
</dbReference>
<accession>A0A6N2Y5H7</accession>
<organism evidence="1">
    <name type="scientific">Thomasclavelia ramosa</name>
    <dbReference type="NCBI Taxonomy" id="1547"/>
    <lineage>
        <taxon>Bacteria</taxon>
        <taxon>Bacillati</taxon>
        <taxon>Bacillota</taxon>
        <taxon>Erysipelotrichia</taxon>
        <taxon>Erysipelotrichales</taxon>
        <taxon>Coprobacillaceae</taxon>
        <taxon>Thomasclavelia</taxon>
    </lineage>
</organism>
<dbReference type="AlphaFoldDB" id="A0A6N2Y5H7"/>
<dbReference type="SUPFAM" id="SSF53784">
    <property type="entry name" value="Phosphofructokinase"/>
    <property type="match status" value="1"/>
</dbReference>
<dbReference type="GO" id="GO:0046872">
    <property type="term" value="F:metal ion binding"/>
    <property type="evidence" value="ECO:0007669"/>
    <property type="project" value="UniProtKB-KW"/>
</dbReference>